<accession>A0A1F4Q4N1</accession>
<dbReference type="InterPro" id="IPR000994">
    <property type="entry name" value="Pept_M24"/>
</dbReference>
<dbReference type="Proteomes" id="UP000178724">
    <property type="component" value="Unassembled WGS sequence"/>
</dbReference>
<dbReference type="SUPFAM" id="SSF55920">
    <property type="entry name" value="Creatinase/aminopeptidase"/>
    <property type="match status" value="1"/>
</dbReference>
<feature type="domain" description="Peptidase M24" evidence="1">
    <location>
        <begin position="7"/>
        <end position="203"/>
    </location>
</feature>
<dbReference type="InterPro" id="IPR050659">
    <property type="entry name" value="Peptidase_M24B"/>
</dbReference>
<dbReference type="Pfam" id="PF00557">
    <property type="entry name" value="Peptidase_M24"/>
    <property type="match status" value="1"/>
</dbReference>
<evidence type="ECO:0000313" key="3">
    <source>
        <dbReference type="Proteomes" id="UP000178724"/>
    </source>
</evidence>
<dbReference type="PANTHER" id="PTHR46112:SF3">
    <property type="entry name" value="AMINOPEPTIDASE YPDF"/>
    <property type="match status" value="1"/>
</dbReference>
<comment type="caution">
    <text evidence="2">The sequence shown here is derived from an EMBL/GenBank/DDBJ whole genome shotgun (WGS) entry which is preliminary data.</text>
</comment>
<gene>
    <name evidence="2" type="ORF">A2625_07305</name>
</gene>
<dbReference type="AlphaFoldDB" id="A0A1F4Q4N1"/>
<dbReference type="Gene3D" id="3.90.230.10">
    <property type="entry name" value="Creatinase/methionine aminopeptidase superfamily"/>
    <property type="match status" value="1"/>
</dbReference>
<name>A0A1F4Q4N1_UNCSA</name>
<evidence type="ECO:0000259" key="1">
    <source>
        <dbReference type="Pfam" id="PF00557"/>
    </source>
</evidence>
<dbReference type="EMBL" id="METM01000003">
    <property type="protein sequence ID" value="OGB90830.1"/>
    <property type="molecule type" value="Genomic_DNA"/>
</dbReference>
<organism evidence="2 3">
    <name type="scientific">candidate division WOR-1 bacterium RIFCSPHIGHO2_01_FULL_53_15</name>
    <dbReference type="NCBI Taxonomy" id="1802564"/>
    <lineage>
        <taxon>Bacteria</taxon>
        <taxon>Bacillati</taxon>
        <taxon>Saganbacteria</taxon>
    </lineage>
</organism>
<sequence>MNRAQARAIMIAGQILKVLTVREGLSEKQVAHQIYSELKKYGAKPAFRAIVASGKRAAIPHGYATNKKIRAGELVVVDFGAVYKGWRSDVTRTYIVGKPSRKQKKVYQVVTAAQKSAIKGVRAGRECREIDALARNYIKAKGFGNYFIHNTGHGIGRRVHQAPKIGRKNRHKLKAGMIITVEPGIYIKGWGGVRIEAMVLVTNNGCKILL</sequence>
<reference evidence="2 3" key="1">
    <citation type="journal article" date="2016" name="Nat. Commun.">
        <title>Thousands of microbial genomes shed light on interconnected biogeochemical processes in an aquifer system.</title>
        <authorList>
            <person name="Anantharaman K."/>
            <person name="Brown C.T."/>
            <person name="Hug L.A."/>
            <person name="Sharon I."/>
            <person name="Castelle C.J."/>
            <person name="Probst A.J."/>
            <person name="Thomas B.C."/>
            <person name="Singh A."/>
            <person name="Wilkins M.J."/>
            <person name="Karaoz U."/>
            <person name="Brodie E.L."/>
            <person name="Williams K.H."/>
            <person name="Hubbard S.S."/>
            <person name="Banfield J.F."/>
        </authorList>
    </citation>
    <scope>NUCLEOTIDE SEQUENCE [LARGE SCALE GENOMIC DNA]</scope>
</reference>
<dbReference type="PANTHER" id="PTHR46112">
    <property type="entry name" value="AMINOPEPTIDASE"/>
    <property type="match status" value="1"/>
</dbReference>
<evidence type="ECO:0000313" key="2">
    <source>
        <dbReference type="EMBL" id="OGB90830.1"/>
    </source>
</evidence>
<proteinExistence type="predicted"/>
<dbReference type="InterPro" id="IPR036005">
    <property type="entry name" value="Creatinase/aminopeptidase-like"/>
</dbReference>
<protein>
    <recommendedName>
        <fullName evidence="1">Peptidase M24 domain-containing protein</fullName>
    </recommendedName>
</protein>